<dbReference type="SUPFAM" id="SSF57783">
    <property type="entry name" value="Zinc beta-ribbon"/>
    <property type="match status" value="1"/>
</dbReference>
<reference evidence="2 3" key="1">
    <citation type="submission" date="2020-12" db="EMBL/GenBank/DDBJ databases">
        <title>Metabolic potential, ecology and presence of endohyphal bacteria is reflected in genomic diversity of Mucoromycotina.</title>
        <authorList>
            <person name="Muszewska A."/>
            <person name="Okrasinska A."/>
            <person name="Steczkiewicz K."/>
            <person name="Drgas O."/>
            <person name="Orlowska M."/>
            <person name="Perlinska-Lenart U."/>
            <person name="Aleksandrzak-Piekarczyk T."/>
            <person name="Szatraj K."/>
            <person name="Zielenkiewicz U."/>
            <person name="Pilsyk S."/>
            <person name="Malc E."/>
            <person name="Mieczkowski P."/>
            <person name="Kruszewska J.S."/>
            <person name="Biernat P."/>
            <person name="Pawlowska J."/>
        </authorList>
    </citation>
    <scope>NUCLEOTIDE SEQUENCE [LARGE SCALE GENOMIC DNA]</scope>
    <source>
        <strain evidence="2 3">CBS 142.35</strain>
    </source>
</reference>
<protein>
    <submittedName>
        <fullName evidence="2">Uncharacterized protein</fullName>
    </submittedName>
</protein>
<evidence type="ECO:0000313" key="2">
    <source>
        <dbReference type="EMBL" id="KAG2214677.1"/>
    </source>
</evidence>
<accession>A0A8H7RQZ9</accession>
<keyword evidence="3" id="KW-1185">Reference proteome</keyword>
<dbReference type="Proteomes" id="UP000646827">
    <property type="component" value="Unassembled WGS sequence"/>
</dbReference>
<gene>
    <name evidence="2" type="ORF">INT45_011186</name>
</gene>
<proteinExistence type="predicted"/>
<name>A0A8H7RQZ9_9FUNG</name>
<evidence type="ECO:0000256" key="1">
    <source>
        <dbReference type="SAM" id="MobiDB-lite"/>
    </source>
</evidence>
<evidence type="ECO:0000313" key="3">
    <source>
        <dbReference type="Proteomes" id="UP000646827"/>
    </source>
</evidence>
<dbReference type="AlphaFoldDB" id="A0A8H7RQZ9"/>
<organism evidence="2 3">
    <name type="scientific">Circinella minor</name>
    <dbReference type="NCBI Taxonomy" id="1195481"/>
    <lineage>
        <taxon>Eukaryota</taxon>
        <taxon>Fungi</taxon>
        <taxon>Fungi incertae sedis</taxon>
        <taxon>Mucoromycota</taxon>
        <taxon>Mucoromycotina</taxon>
        <taxon>Mucoromycetes</taxon>
        <taxon>Mucorales</taxon>
        <taxon>Lichtheimiaceae</taxon>
        <taxon>Circinella</taxon>
    </lineage>
</organism>
<feature type="region of interest" description="Disordered" evidence="1">
    <location>
        <begin position="108"/>
        <end position="147"/>
    </location>
</feature>
<dbReference type="EMBL" id="JAEPRB010000601">
    <property type="protein sequence ID" value="KAG2214677.1"/>
    <property type="molecule type" value="Genomic_DNA"/>
</dbReference>
<dbReference type="OrthoDB" id="10514842at2759"/>
<feature type="region of interest" description="Disordered" evidence="1">
    <location>
        <begin position="1"/>
        <end position="22"/>
    </location>
</feature>
<comment type="caution">
    <text evidence="2">The sequence shown here is derived from an EMBL/GenBank/DDBJ whole genome shotgun (WGS) entry which is preliminary data.</text>
</comment>
<feature type="compositionally biased region" description="Low complexity" evidence="1">
    <location>
        <begin position="117"/>
        <end position="126"/>
    </location>
</feature>
<sequence>MGVTKHQPPALASSGGKTGSSAQKKVPLSIEFIKVVQQNFMSGKPFIVCPHCKDIGTVFLSVDTNPKYDPPGPIFHCKECRKQYAHMGILEALIVAAAEASAIDAEMETEHEEPHLTTMTSNNNNNNHHHTPHTPTPTAPNTNHSSWGDQMEQLSAINLEEYNTQQYDYLHPKTPDFVHDIYKHIEKNNKMVAQLAATIAKNTKLLKENMTLTMELQKAYSQIDTTDQPTGSIASKYAPLPKATITLKDSPIKSYAAVTAKGKSPRPLPKKSAIAAAARHLTETPTN</sequence>
<feature type="region of interest" description="Disordered" evidence="1">
    <location>
        <begin position="258"/>
        <end position="287"/>
    </location>
</feature>